<sequence>MKFLKTSALLCCVGFSGELLAERELPNFEIGLGGGKGIDVELFNLDFTVNIPMTSFLSSQINLDSNYVFGDPDLGDFAVSEFNGMGFIRVKEGRIGAGLGTLQLKSKSGAYETEQVQVVRGTAALYVKDVTFSWDYAKFDDDFRATTSLRAGLIWYPSEGQKLALFRERYDSTEGWRLESFVQPQKYRQHLALGVVLRGGNADIFPYMGLALRYYFDRGMSFKQRERSYH</sequence>
<dbReference type="Proteomes" id="UP001597059">
    <property type="component" value="Unassembled WGS sequence"/>
</dbReference>
<gene>
    <name evidence="1" type="ORF">ACFQ45_15590</name>
</gene>
<proteinExistence type="predicted"/>
<name>A0ABW4B822_9GAMM</name>
<evidence type="ECO:0000313" key="1">
    <source>
        <dbReference type="EMBL" id="MFD1384790.1"/>
    </source>
</evidence>
<dbReference type="RefSeq" id="WP_377369345.1">
    <property type="nucleotide sequence ID" value="NZ_JBHTMN010000018.1"/>
</dbReference>
<dbReference type="EMBL" id="JBHTMN010000018">
    <property type="protein sequence ID" value="MFD1384790.1"/>
    <property type="molecule type" value="Genomic_DNA"/>
</dbReference>
<organism evidence="1 2">
    <name type="scientific">Rhodanobacter aciditrophus</name>
    <dbReference type="NCBI Taxonomy" id="1623218"/>
    <lineage>
        <taxon>Bacteria</taxon>
        <taxon>Pseudomonadati</taxon>
        <taxon>Pseudomonadota</taxon>
        <taxon>Gammaproteobacteria</taxon>
        <taxon>Lysobacterales</taxon>
        <taxon>Rhodanobacteraceae</taxon>
        <taxon>Rhodanobacter</taxon>
    </lineage>
</organism>
<accession>A0ABW4B822</accession>
<evidence type="ECO:0000313" key="2">
    <source>
        <dbReference type="Proteomes" id="UP001597059"/>
    </source>
</evidence>
<keyword evidence="2" id="KW-1185">Reference proteome</keyword>
<protein>
    <submittedName>
        <fullName evidence="1">Uncharacterized protein</fullName>
    </submittedName>
</protein>
<reference evidence="2" key="1">
    <citation type="journal article" date="2019" name="Int. J. Syst. Evol. Microbiol.">
        <title>The Global Catalogue of Microorganisms (GCM) 10K type strain sequencing project: providing services to taxonomists for standard genome sequencing and annotation.</title>
        <authorList>
            <consortium name="The Broad Institute Genomics Platform"/>
            <consortium name="The Broad Institute Genome Sequencing Center for Infectious Disease"/>
            <person name="Wu L."/>
            <person name="Ma J."/>
        </authorList>
    </citation>
    <scope>NUCLEOTIDE SEQUENCE [LARGE SCALE GENOMIC DNA]</scope>
    <source>
        <strain evidence="2">JCM 30774</strain>
    </source>
</reference>
<comment type="caution">
    <text evidence="1">The sequence shown here is derived from an EMBL/GenBank/DDBJ whole genome shotgun (WGS) entry which is preliminary data.</text>
</comment>